<evidence type="ECO:0000256" key="2">
    <source>
        <dbReference type="ARBA" id="ARBA00013308"/>
    </source>
</evidence>
<feature type="binding site" evidence="13">
    <location>
        <position position="454"/>
    </location>
    <ligand>
        <name>Zn(2+)</name>
        <dbReference type="ChEBI" id="CHEBI:29105"/>
    </ligand>
</feature>
<dbReference type="FunFam" id="2.40.50.140:FF:000012">
    <property type="entry name" value="DNA ligase"/>
    <property type="match status" value="1"/>
</dbReference>
<gene>
    <name evidence="13" type="primary">ligA</name>
    <name evidence="15" type="ORF">EBQ10_10350</name>
</gene>
<dbReference type="InterPro" id="IPR013840">
    <property type="entry name" value="DNAligase_N"/>
</dbReference>
<evidence type="ECO:0000256" key="10">
    <source>
        <dbReference type="ARBA" id="ARBA00023204"/>
    </source>
</evidence>
<dbReference type="Pfam" id="PF01653">
    <property type="entry name" value="DNA_ligase_aden"/>
    <property type="match status" value="2"/>
</dbReference>
<dbReference type="InterPro" id="IPR001357">
    <property type="entry name" value="BRCT_dom"/>
</dbReference>
<dbReference type="GO" id="GO:0006281">
    <property type="term" value="P:DNA repair"/>
    <property type="evidence" value="ECO:0007669"/>
    <property type="project" value="UniProtKB-KW"/>
</dbReference>
<dbReference type="InterPro" id="IPR033136">
    <property type="entry name" value="DNA_ligase_CS"/>
</dbReference>
<organism evidence="15 16">
    <name type="scientific">Trueperella pyogenes</name>
    <dbReference type="NCBI Taxonomy" id="1661"/>
    <lineage>
        <taxon>Bacteria</taxon>
        <taxon>Bacillati</taxon>
        <taxon>Actinomycetota</taxon>
        <taxon>Actinomycetes</taxon>
        <taxon>Actinomycetales</taxon>
        <taxon>Actinomycetaceae</taxon>
        <taxon>Trueperella</taxon>
    </lineage>
</organism>
<keyword evidence="3 13" id="KW-0436">Ligase</keyword>
<keyword evidence="5 13" id="KW-0479">Metal-binding</keyword>
<feature type="binding site" evidence="13">
    <location>
        <position position="174"/>
    </location>
    <ligand>
        <name>NAD(+)</name>
        <dbReference type="ChEBI" id="CHEBI:57540"/>
    </ligand>
</feature>
<feature type="binding site" evidence="13">
    <location>
        <begin position="34"/>
        <end position="38"/>
    </location>
    <ligand>
        <name>NAD(+)</name>
        <dbReference type="ChEBI" id="CHEBI:57540"/>
    </ligand>
</feature>
<dbReference type="InterPro" id="IPR004149">
    <property type="entry name" value="Znf_DNAligase_C4"/>
</dbReference>
<dbReference type="InterPro" id="IPR004150">
    <property type="entry name" value="NAD_DNA_ligase_OB"/>
</dbReference>
<dbReference type="Gene3D" id="2.40.50.140">
    <property type="entry name" value="Nucleic acid-binding proteins"/>
    <property type="match status" value="1"/>
</dbReference>
<feature type="binding site" evidence="13">
    <location>
        <position position="114"/>
    </location>
    <ligand>
        <name>NAD(+)</name>
        <dbReference type="ChEBI" id="CHEBI:57540"/>
    </ligand>
</feature>
<name>A0A3S9QNV0_9ACTO</name>
<comment type="catalytic activity">
    <reaction evidence="11 13">
        <text>NAD(+) + (deoxyribonucleotide)n-3'-hydroxyl + 5'-phospho-(deoxyribonucleotide)m = (deoxyribonucleotide)n+m + AMP + beta-nicotinamide D-nucleotide.</text>
        <dbReference type="EC" id="6.5.1.2"/>
    </reaction>
</comment>
<dbReference type="InterPro" id="IPR018239">
    <property type="entry name" value="DNA_ligase_AS"/>
</dbReference>
<dbReference type="GO" id="GO:0003911">
    <property type="term" value="F:DNA ligase (NAD+) activity"/>
    <property type="evidence" value="ECO:0007669"/>
    <property type="project" value="UniProtKB-UniRule"/>
</dbReference>
<dbReference type="PROSITE" id="PS01055">
    <property type="entry name" value="DNA_LIGASE_N1"/>
    <property type="match status" value="1"/>
</dbReference>
<dbReference type="InterPro" id="IPR041663">
    <property type="entry name" value="DisA/LigA_HHH"/>
</dbReference>
<dbReference type="Gene3D" id="1.10.287.610">
    <property type="entry name" value="Helix hairpin bin"/>
    <property type="match status" value="1"/>
</dbReference>
<reference evidence="15 16" key="1">
    <citation type="submission" date="2018-11" db="EMBL/GenBank/DDBJ databases">
        <title>Multidrug-resistant genes are associated with an 42-kb island TGI1 carrying a complex class 1 integron in a Trueperella pyogenes.</title>
        <authorList>
            <person name="Dong W."/>
        </authorList>
    </citation>
    <scope>NUCLEOTIDE SEQUENCE [LARGE SCALE GENOMIC DNA]</scope>
    <source>
        <strain evidence="15 16">TP4</strain>
    </source>
</reference>
<dbReference type="Pfam" id="PF12826">
    <property type="entry name" value="HHH_2"/>
    <property type="match status" value="1"/>
</dbReference>
<dbReference type="AlphaFoldDB" id="A0A3S9QNV0"/>
<keyword evidence="7 13" id="KW-0862">Zinc</keyword>
<dbReference type="EC" id="6.5.1.2" evidence="1 13"/>
<dbReference type="SUPFAM" id="SSF47781">
    <property type="entry name" value="RuvA domain 2-like"/>
    <property type="match status" value="2"/>
</dbReference>
<dbReference type="SUPFAM" id="SSF56091">
    <property type="entry name" value="DNA ligase/mRNA capping enzyme, catalytic domain"/>
    <property type="match status" value="2"/>
</dbReference>
<dbReference type="SMART" id="SM00532">
    <property type="entry name" value="LIGANc"/>
    <property type="match status" value="1"/>
</dbReference>
<evidence type="ECO:0000256" key="7">
    <source>
        <dbReference type="ARBA" id="ARBA00022833"/>
    </source>
</evidence>
<evidence type="ECO:0000256" key="13">
    <source>
        <dbReference type="HAMAP-Rule" id="MF_01588"/>
    </source>
</evidence>
<evidence type="ECO:0000256" key="1">
    <source>
        <dbReference type="ARBA" id="ARBA00012722"/>
    </source>
</evidence>
<evidence type="ECO:0000256" key="12">
    <source>
        <dbReference type="ARBA" id="ARBA00060881"/>
    </source>
</evidence>
<evidence type="ECO:0000259" key="14">
    <source>
        <dbReference type="PROSITE" id="PS50172"/>
    </source>
</evidence>
<feature type="binding site" evidence="13">
    <location>
        <begin position="84"/>
        <end position="85"/>
    </location>
    <ligand>
        <name>NAD(+)</name>
        <dbReference type="ChEBI" id="CHEBI:57540"/>
    </ligand>
</feature>
<dbReference type="Gene3D" id="3.40.50.10190">
    <property type="entry name" value="BRCT domain"/>
    <property type="match status" value="1"/>
</dbReference>
<dbReference type="Pfam" id="PF00533">
    <property type="entry name" value="BRCT"/>
    <property type="match status" value="1"/>
</dbReference>
<dbReference type="RefSeq" id="WP_126920430.1">
    <property type="nucleotide sequence ID" value="NZ_CP033905.1"/>
</dbReference>
<keyword evidence="13" id="KW-0464">Manganese</keyword>
<feature type="binding site" evidence="13">
    <location>
        <position position="137"/>
    </location>
    <ligand>
        <name>NAD(+)</name>
        <dbReference type="ChEBI" id="CHEBI:57540"/>
    </ligand>
</feature>
<dbReference type="Pfam" id="PF03120">
    <property type="entry name" value="OB_DNA_ligase"/>
    <property type="match status" value="1"/>
</dbReference>
<evidence type="ECO:0000313" key="15">
    <source>
        <dbReference type="EMBL" id="AZR07648.1"/>
    </source>
</evidence>
<dbReference type="Gene3D" id="6.20.10.30">
    <property type="match status" value="1"/>
</dbReference>
<comment type="similarity">
    <text evidence="12 13">Belongs to the NAD-dependent DNA ligase family. LigA subfamily.</text>
</comment>
<dbReference type="Gene3D" id="1.10.150.20">
    <property type="entry name" value="5' to 3' exonuclease, C-terminal subdomain"/>
    <property type="match status" value="2"/>
</dbReference>
<dbReference type="CDD" id="cd00114">
    <property type="entry name" value="LIGANc"/>
    <property type="match status" value="1"/>
</dbReference>
<keyword evidence="4 13" id="KW-0235">DNA replication</keyword>
<keyword evidence="8 13" id="KW-0460">Magnesium</keyword>
<evidence type="ECO:0000256" key="5">
    <source>
        <dbReference type="ARBA" id="ARBA00022723"/>
    </source>
</evidence>
<evidence type="ECO:0000256" key="6">
    <source>
        <dbReference type="ARBA" id="ARBA00022763"/>
    </source>
</evidence>
<dbReference type="CDD" id="cd17748">
    <property type="entry name" value="BRCT_DNA_ligase_like"/>
    <property type="match status" value="1"/>
</dbReference>
<feature type="binding site" evidence="13">
    <location>
        <position position="479"/>
    </location>
    <ligand>
        <name>Zn(2+)</name>
        <dbReference type="ChEBI" id="CHEBI:29105"/>
    </ligand>
</feature>
<feature type="binding site" evidence="13">
    <location>
        <position position="457"/>
    </location>
    <ligand>
        <name>Zn(2+)</name>
        <dbReference type="ChEBI" id="CHEBI:29105"/>
    </ligand>
</feature>
<dbReference type="PROSITE" id="PS50172">
    <property type="entry name" value="BRCT"/>
    <property type="match status" value="1"/>
</dbReference>
<sequence>MNIEEATKRWNDLAPKLRHAQEAYHLTGEPVMVDATYDALIAQMRALEDAFPQLWSPSSPTMKVGAKVARGAVASLRHAERMYSLQDVFSREELAAWFAAITAESPAGSRFTAEVKVDGLALNLTYRRGVLETVATRGDGVTGEDVTRNALAISAIPAQLAGEDWPELVEVRGEVYFPIEKFEEFNSLVDARNEEIARRNAEVDAYNKSLRAINAERTKEGLKPLVRVQREGQLKTFVNPRNAASGTMRQEDTTGFAIKSLSFLAHGIGALEGASEGLREHVATQEGVYEVFREWGLPVSDQTAMVSSMEEIEAYLDKYQNARLTLDHEFDGVVIKLEDRRVQAQMGYTARVPRWAVAFKFPPTEVQTRLLDIRVQVGRTGRVTPFAVMEPVWVDGSTVAQATLHNPFEVERKGVLIGDVVILRKAGDIIPEVVGPVVAERDGSERPFVMPATCPACGGVIAPAKEGEKDLRCTNTRSCPAQLHQRVTHIGSRGALDIESLGEESAQWLADPERYREDALIALATGHTLEFTDEAALAAHEAGWPLEDAADPRVRMALPLKRRIELGISDEDGALLDAEHVIGEQLQRELGIPTAQKPFLDTEASLFALTAADLEAVRTWQPIRSGGEHTGDWRYTRAGWTKPTWNKPTAARQGYELKTPSVPSKTLEKVLEEIEKAKGKELWRKLVALNIRHVGPVAARALANHFGSLENLLETGRRQLAAGEVPFDEIEGVGEIIARSLIDWFEEPWHAEIVEAWRQAGVVFENARPEVSPDGGVGAGEPRPFEGMTIVVTGAIEGFTRDGVAEAIAKAGGKATGSVSKKTSVVVIGENPGASKTTKAKTLGIETWTAEEFKAKLGI</sequence>
<proteinExistence type="inferred from homology"/>
<dbReference type="GO" id="GO:0046872">
    <property type="term" value="F:metal ion binding"/>
    <property type="evidence" value="ECO:0007669"/>
    <property type="project" value="UniProtKB-KW"/>
</dbReference>
<dbReference type="GO" id="GO:0006260">
    <property type="term" value="P:DNA replication"/>
    <property type="evidence" value="ECO:0007669"/>
    <property type="project" value="UniProtKB-KW"/>
</dbReference>
<keyword evidence="6 13" id="KW-0227">DNA damage</keyword>
<comment type="function">
    <text evidence="13">DNA ligase that catalyzes the formation of phosphodiester linkages between 5'-phosphoryl and 3'-hydroxyl groups in double-stranded DNA using NAD as a coenzyme and as the energy source for the reaction. It is essential for DNA replication and repair of damaged DNA.</text>
</comment>
<evidence type="ECO:0000256" key="4">
    <source>
        <dbReference type="ARBA" id="ARBA00022705"/>
    </source>
</evidence>
<dbReference type="HAMAP" id="MF_01588">
    <property type="entry name" value="DNA_ligase_A"/>
    <property type="match status" value="1"/>
</dbReference>
<protein>
    <recommendedName>
        <fullName evidence="2 13">DNA ligase</fullName>
        <ecNumber evidence="1 13">6.5.1.2</ecNumber>
    </recommendedName>
    <alternativeName>
        <fullName evidence="13">Polydeoxyribonucleotide synthase [NAD(+)]</fullName>
    </alternativeName>
</protein>
<keyword evidence="10 13" id="KW-0234">DNA repair</keyword>
<evidence type="ECO:0000256" key="9">
    <source>
        <dbReference type="ARBA" id="ARBA00023027"/>
    </source>
</evidence>
<dbReference type="EMBL" id="CP033905">
    <property type="protein sequence ID" value="AZR07648.1"/>
    <property type="molecule type" value="Genomic_DNA"/>
</dbReference>
<dbReference type="InterPro" id="IPR010994">
    <property type="entry name" value="RuvA_2-like"/>
</dbReference>
<feature type="binding site" evidence="13">
    <location>
        <position position="336"/>
    </location>
    <ligand>
        <name>NAD(+)</name>
        <dbReference type="ChEBI" id="CHEBI:57540"/>
    </ligand>
</feature>
<accession>A0A3S9QNV0</accession>
<evidence type="ECO:0000256" key="11">
    <source>
        <dbReference type="ARBA" id="ARBA00034005"/>
    </source>
</evidence>
<dbReference type="Pfam" id="PF03119">
    <property type="entry name" value="DNA_ligase_ZBD"/>
    <property type="match status" value="1"/>
</dbReference>
<dbReference type="Gene3D" id="3.30.470.30">
    <property type="entry name" value="DNA ligase/mRNA capping enzyme"/>
    <property type="match status" value="1"/>
</dbReference>
<dbReference type="InterPro" id="IPR012340">
    <property type="entry name" value="NA-bd_OB-fold"/>
</dbReference>
<feature type="domain" description="BRCT" evidence="14">
    <location>
        <begin position="780"/>
        <end position="859"/>
    </location>
</feature>
<dbReference type="SMART" id="SM00292">
    <property type="entry name" value="BRCT"/>
    <property type="match status" value="1"/>
</dbReference>
<feature type="active site" description="N6-AMP-lysine intermediate" evidence="13">
    <location>
        <position position="116"/>
    </location>
</feature>
<keyword evidence="9 13" id="KW-0520">NAD</keyword>
<evidence type="ECO:0000256" key="3">
    <source>
        <dbReference type="ARBA" id="ARBA00022598"/>
    </source>
</evidence>
<dbReference type="SUPFAM" id="SSF50249">
    <property type="entry name" value="Nucleic acid-binding proteins"/>
    <property type="match status" value="1"/>
</dbReference>
<comment type="caution">
    <text evidence="13">Lacks conserved residue(s) required for the propagation of feature annotation.</text>
</comment>
<dbReference type="PROSITE" id="PS01056">
    <property type="entry name" value="DNA_LIGASE_N2"/>
    <property type="match status" value="1"/>
</dbReference>
<dbReference type="InterPro" id="IPR036420">
    <property type="entry name" value="BRCT_dom_sf"/>
</dbReference>
<feature type="binding site" evidence="13">
    <location>
        <position position="360"/>
    </location>
    <ligand>
        <name>NAD(+)</name>
        <dbReference type="ChEBI" id="CHEBI:57540"/>
    </ligand>
</feature>
<evidence type="ECO:0000256" key="8">
    <source>
        <dbReference type="ARBA" id="ARBA00022842"/>
    </source>
</evidence>
<evidence type="ECO:0000313" key="16">
    <source>
        <dbReference type="Proteomes" id="UP000275951"/>
    </source>
</evidence>
<dbReference type="SUPFAM" id="SSF52113">
    <property type="entry name" value="BRCT domain"/>
    <property type="match status" value="1"/>
</dbReference>
<comment type="cofactor">
    <cofactor evidence="13">
        <name>Mg(2+)</name>
        <dbReference type="ChEBI" id="CHEBI:18420"/>
    </cofactor>
    <cofactor evidence="13">
        <name>Mn(2+)</name>
        <dbReference type="ChEBI" id="CHEBI:29035"/>
    </cofactor>
</comment>
<dbReference type="InterPro" id="IPR001679">
    <property type="entry name" value="DNA_ligase"/>
</dbReference>
<dbReference type="Proteomes" id="UP000275951">
    <property type="component" value="Chromosome"/>
</dbReference>
<dbReference type="InterPro" id="IPR013839">
    <property type="entry name" value="DNAligase_adenylation"/>
</dbReference>